<dbReference type="SMART" id="SM00674">
    <property type="entry name" value="CENPB"/>
    <property type="match status" value="1"/>
</dbReference>
<feature type="compositionally biased region" description="Basic and acidic residues" evidence="3">
    <location>
        <begin position="636"/>
        <end position="646"/>
    </location>
</feature>
<dbReference type="InterPro" id="IPR050863">
    <property type="entry name" value="CenT-Element_Derived"/>
</dbReference>
<evidence type="ECO:0000313" key="5">
    <source>
        <dbReference type="EMBL" id="EDS26306.1"/>
    </source>
</evidence>
<dbReference type="PANTHER" id="PTHR19303:SF74">
    <property type="entry name" value="POGO TRANSPOSABLE ELEMENT WITH KRAB DOMAIN"/>
    <property type="match status" value="1"/>
</dbReference>
<dbReference type="Proteomes" id="UP000002320">
    <property type="component" value="Unassembled WGS sequence"/>
</dbReference>
<dbReference type="InParanoid" id="B0XEX5"/>
<protein>
    <recommendedName>
        <fullName evidence="4">HTH CENPB-type domain-containing protein</fullName>
    </recommendedName>
</protein>
<dbReference type="GO" id="GO:0003677">
    <property type="term" value="F:DNA binding"/>
    <property type="evidence" value="ECO:0007669"/>
    <property type="project" value="UniProtKB-KW"/>
</dbReference>
<dbReference type="eggNOG" id="KOG3105">
    <property type="taxonomic scope" value="Eukaryota"/>
</dbReference>
<dbReference type="KEGG" id="cqu:CpipJ_CPIJ017819"/>
<comment type="subcellular location">
    <subcellularLocation>
        <location evidence="1">Nucleus</location>
    </subcellularLocation>
</comment>
<dbReference type="PROSITE" id="PS51253">
    <property type="entry name" value="HTH_CENPB"/>
    <property type="match status" value="1"/>
</dbReference>
<proteinExistence type="predicted"/>
<dbReference type="AlphaFoldDB" id="B0XEX5"/>
<keyword evidence="2" id="KW-0238">DNA-binding</keyword>
<feature type="region of interest" description="Disordered" evidence="3">
    <location>
        <begin position="667"/>
        <end position="711"/>
    </location>
</feature>
<dbReference type="Pfam" id="PF03221">
    <property type="entry name" value="HTH_Tnp_Tc5"/>
    <property type="match status" value="1"/>
</dbReference>
<feature type="region of interest" description="Disordered" evidence="3">
    <location>
        <begin position="601"/>
        <end position="651"/>
    </location>
</feature>
<dbReference type="GO" id="GO:0005634">
    <property type="term" value="C:nucleus"/>
    <property type="evidence" value="ECO:0007669"/>
    <property type="project" value="UniProtKB-SubCell"/>
</dbReference>
<name>B0XEX5_CULQU</name>
<feature type="compositionally biased region" description="Basic residues" evidence="3">
    <location>
        <begin position="687"/>
        <end position="699"/>
    </location>
</feature>
<feature type="compositionally biased region" description="Acidic residues" evidence="3">
    <location>
        <begin position="575"/>
        <end position="584"/>
    </location>
</feature>
<evidence type="ECO:0000313" key="6">
    <source>
        <dbReference type="EnsemblMetazoa" id="CPIJ017819-PA"/>
    </source>
</evidence>
<evidence type="ECO:0000259" key="4">
    <source>
        <dbReference type="PROSITE" id="PS51253"/>
    </source>
</evidence>
<dbReference type="InterPro" id="IPR009057">
    <property type="entry name" value="Homeodomain-like_sf"/>
</dbReference>
<dbReference type="HOGENOM" id="CLU_020893_0_0_1"/>
<evidence type="ECO:0000313" key="7">
    <source>
        <dbReference type="Proteomes" id="UP000002320"/>
    </source>
</evidence>
<sequence length="765" mass="84641">MGKVDKSKRYSEHDITQCLSEIKNRVPLKTACRKYNIPRSTIKFRLSSVWSGKTTKGPHTVLTAAEETEIVNWISRMARKGFPLTKERLVTTVQTFLAANPRPKPMKAGYKWYRGFLHRHPEISVRKPEKVSSAAATVDPDDIRRWHRMVGANLKEEGYAEILKDPSRLFNGDEFGLVLDPDTKAVLVPKKTKNAYQIDTGSKKSITVLNSYSATGQAVPPCVILPYKRIPAEVTKSFPADWGVGKTESGWMTKEAFLGYIKKVFHPFLVEENIQLPVIFFVDGHKSHTAFETAEECIKLGIILVCLYANCTHIIQPADVAIYRGLKAGWTKQVRIWQARNPGKTVRLQDFGGLLAKAIDCSFKPEFAINGFRACGLYPFDETAIDFSKCIAGKKNKPKSGDSVTCPPPVSDTVPVPRDLLKEFVDKINPSQAALYRAVEPDFFDEDAEKIVCSLYKNVLQSLDQREFQGMNDAADSDDDEEDVIADRADDYFMKEEFLDDFGEIAKEDNASYGDGSEAKSEADGEDLSHAPGNGRDNGLGDDADVAAYKDFDDGSDDGPGDGLGYTADVAACDDFGDGSDDGPGDGLGYTADVAACDDFGDGSGDGLGDDVAACNGSGVDFGDGPGDEAGEADGDAQRQEQHTRPDAYLQDHLQELCDPSELENIENMDQAQDQSILSFLSEPSTPKKKTNRKYKKPKSPPVLTSRKRVELHRKIAEEKAEKEQLKEQKRKDKAKLAEEKKLQLIDKASKRLERLKNELKEINS</sequence>
<evidence type="ECO:0000256" key="1">
    <source>
        <dbReference type="ARBA" id="ARBA00004123"/>
    </source>
</evidence>
<evidence type="ECO:0000256" key="3">
    <source>
        <dbReference type="SAM" id="MobiDB-lite"/>
    </source>
</evidence>
<accession>B0XEX5</accession>
<dbReference type="OMA" id="YANCTHI"/>
<reference evidence="5" key="1">
    <citation type="submission" date="2007-03" db="EMBL/GenBank/DDBJ databases">
        <title>Annotation of Culex pipiens quinquefasciatus.</title>
        <authorList>
            <consortium name="The Broad Institute Genome Sequencing Platform"/>
            <person name="Atkinson P.W."/>
            <person name="Hemingway J."/>
            <person name="Christensen B.M."/>
            <person name="Higgs S."/>
            <person name="Kodira C."/>
            <person name="Hannick L."/>
            <person name="Megy K."/>
            <person name="O'Leary S."/>
            <person name="Pearson M."/>
            <person name="Haas B.J."/>
            <person name="Mauceli E."/>
            <person name="Wortman J.R."/>
            <person name="Lee N.H."/>
            <person name="Guigo R."/>
            <person name="Stanke M."/>
            <person name="Alvarado L."/>
            <person name="Amedeo P."/>
            <person name="Antoine C.H."/>
            <person name="Arensburger P."/>
            <person name="Bidwell S.L."/>
            <person name="Crawford M."/>
            <person name="Camaro F."/>
            <person name="Devon K."/>
            <person name="Engels R."/>
            <person name="Hammond M."/>
            <person name="Howarth C."/>
            <person name="Koehrsen M."/>
            <person name="Lawson D."/>
            <person name="Montgomery P."/>
            <person name="Nene V."/>
            <person name="Nusbaum C."/>
            <person name="Puiu D."/>
            <person name="Romero-Severson J."/>
            <person name="Severson D.W."/>
            <person name="Shumway M."/>
            <person name="Sisk P."/>
            <person name="Stolte C."/>
            <person name="Zeng Q."/>
            <person name="Eisenstadt E."/>
            <person name="Fraser-Liggett C."/>
            <person name="Strausberg R."/>
            <person name="Galagan J."/>
            <person name="Birren B."/>
            <person name="Collins F.H."/>
        </authorList>
    </citation>
    <scope>NUCLEOTIDE SEQUENCE [LARGE SCALE GENOMIC DNA]</scope>
    <source>
        <strain evidence="5">JHB</strain>
    </source>
</reference>
<feature type="region of interest" description="Disordered" evidence="3">
    <location>
        <begin position="717"/>
        <end position="736"/>
    </location>
</feature>
<dbReference type="VEuPathDB" id="VectorBase:CQUJHB003077"/>
<feature type="compositionally biased region" description="Polar residues" evidence="3">
    <location>
        <begin position="668"/>
        <end position="685"/>
    </location>
</feature>
<evidence type="ECO:0000256" key="2">
    <source>
        <dbReference type="ARBA" id="ARBA00023125"/>
    </source>
</evidence>
<dbReference type="InterPro" id="IPR004875">
    <property type="entry name" value="DDE_SF_endonuclease_dom"/>
</dbReference>
<dbReference type="InterPro" id="IPR006600">
    <property type="entry name" value="HTH_CenpB_DNA-bd_dom"/>
</dbReference>
<organism>
    <name type="scientific">Culex quinquefasciatus</name>
    <name type="common">Southern house mosquito</name>
    <name type="synonym">Culex pungens</name>
    <dbReference type="NCBI Taxonomy" id="7176"/>
    <lineage>
        <taxon>Eukaryota</taxon>
        <taxon>Metazoa</taxon>
        <taxon>Ecdysozoa</taxon>
        <taxon>Arthropoda</taxon>
        <taxon>Hexapoda</taxon>
        <taxon>Insecta</taxon>
        <taxon>Pterygota</taxon>
        <taxon>Neoptera</taxon>
        <taxon>Endopterygota</taxon>
        <taxon>Diptera</taxon>
        <taxon>Nematocera</taxon>
        <taxon>Culicoidea</taxon>
        <taxon>Culicidae</taxon>
        <taxon>Culicinae</taxon>
        <taxon>Culicini</taxon>
        <taxon>Culex</taxon>
        <taxon>Culex</taxon>
    </lineage>
</organism>
<dbReference type="SUPFAM" id="SSF46689">
    <property type="entry name" value="Homeodomain-like"/>
    <property type="match status" value="1"/>
</dbReference>
<gene>
    <name evidence="6" type="primary">6051836</name>
    <name evidence="5" type="ORF">CpipJ_CPIJ017819</name>
</gene>
<dbReference type="OrthoDB" id="7763946at2759"/>
<feature type="domain" description="HTH CENPB-type" evidence="4">
    <location>
        <begin position="54"/>
        <end position="126"/>
    </location>
</feature>
<reference evidence="6" key="2">
    <citation type="submission" date="2020-05" db="UniProtKB">
        <authorList>
            <consortium name="EnsemblMetazoa"/>
        </authorList>
    </citation>
    <scope>IDENTIFICATION</scope>
    <source>
        <strain evidence="6">JHB</strain>
    </source>
</reference>
<dbReference type="EnsemblMetazoa" id="CPIJ017819-RA">
    <property type="protein sequence ID" value="CPIJ017819-PA"/>
    <property type="gene ID" value="CPIJ017819"/>
</dbReference>
<dbReference type="EMBL" id="DS232879">
    <property type="protein sequence ID" value="EDS26306.1"/>
    <property type="molecule type" value="Genomic_DNA"/>
</dbReference>
<feature type="region of interest" description="Disordered" evidence="3">
    <location>
        <begin position="509"/>
        <end position="588"/>
    </location>
</feature>
<dbReference type="VEuPathDB" id="VectorBase:CPIJ017819"/>
<dbReference type="PANTHER" id="PTHR19303">
    <property type="entry name" value="TRANSPOSON"/>
    <property type="match status" value="1"/>
</dbReference>
<dbReference type="Pfam" id="PF03184">
    <property type="entry name" value="DDE_1"/>
    <property type="match status" value="1"/>
</dbReference>
<feature type="compositionally biased region" description="Acidic residues" evidence="3">
    <location>
        <begin position="626"/>
        <end position="635"/>
    </location>
</feature>
<keyword evidence="7" id="KW-1185">Reference proteome</keyword>
<feature type="compositionally biased region" description="Basic and acidic residues" evidence="3">
    <location>
        <begin position="517"/>
        <end position="529"/>
    </location>
</feature>